<reference evidence="1" key="1">
    <citation type="submission" date="2009-08" db="EMBL/GenBank/DDBJ databases">
        <authorList>
            <person name="Cheung F."/>
            <person name="Xiao Y."/>
            <person name="Chan A."/>
            <person name="Moskal W."/>
            <person name="Town C.D."/>
        </authorList>
    </citation>
    <scope>NUCLEOTIDE SEQUENCE</scope>
</reference>
<evidence type="ECO:0000313" key="1">
    <source>
        <dbReference type="EMBL" id="ACU13697.1"/>
    </source>
</evidence>
<feature type="non-terminal residue" evidence="1">
    <location>
        <position position="207"/>
    </location>
</feature>
<sequence>MIVVCYLVVNINDFLPLPSNAHLGSFICCCLCPQRKFVLPLAHTSNHTTYVLSILKLFPNQSHHSFKPQVIKVSLPAAVAGDRPLSSIGALWIFPFRVNPSLEQVKIGIDLQLAGLEYLIIQTPELFNGVEGVDLAKRGSPSSALLGFGLVVAPKRPFSLQFVLQPCLRRGCLRRRRNHFFACCHFSFSHTATLIRVRLCFEGFRVS</sequence>
<organism evidence="1">
    <name type="scientific">Glycine max</name>
    <name type="common">Soybean</name>
    <name type="synonym">Glycine hispida</name>
    <dbReference type="NCBI Taxonomy" id="3847"/>
    <lineage>
        <taxon>Eukaryota</taxon>
        <taxon>Viridiplantae</taxon>
        <taxon>Streptophyta</taxon>
        <taxon>Embryophyta</taxon>
        <taxon>Tracheophyta</taxon>
        <taxon>Spermatophyta</taxon>
        <taxon>Magnoliopsida</taxon>
        <taxon>eudicotyledons</taxon>
        <taxon>Gunneridae</taxon>
        <taxon>Pentapetalae</taxon>
        <taxon>rosids</taxon>
        <taxon>fabids</taxon>
        <taxon>Fabales</taxon>
        <taxon>Fabaceae</taxon>
        <taxon>Papilionoideae</taxon>
        <taxon>50 kb inversion clade</taxon>
        <taxon>NPAAA clade</taxon>
        <taxon>indigoferoid/millettioid clade</taxon>
        <taxon>Phaseoleae</taxon>
        <taxon>Glycine</taxon>
        <taxon>Glycine subgen. Soja</taxon>
    </lineage>
</organism>
<protein>
    <submittedName>
        <fullName evidence="1">Uncharacterized protein</fullName>
    </submittedName>
</protein>
<dbReference type="AlphaFoldDB" id="C6SWS4"/>
<dbReference type="EMBL" id="BT089617">
    <property type="protein sequence ID" value="ACU13697.1"/>
    <property type="molecule type" value="mRNA"/>
</dbReference>
<accession>C6SWS4</accession>
<name>C6SWS4_SOYBN</name>
<proteinExistence type="evidence at transcript level"/>